<dbReference type="AlphaFoldDB" id="A0A401GRG1"/>
<name>A0A401GRG1_9APHY</name>
<reference evidence="1 2" key="1">
    <citation type="journal article" date="2018" name="Sci. Rep.">
        <title>Genome sequence of the cauliflower mushroom Sparassis crispa (Hanabiratake) and its association with beneficial usage.</title>
        <authorList>
            <person name="Kiyama R."/>
            <person name="Furutani Y."/>
            <person name="Kawaguchi K."/>
            <person name="Nakanishi T."/>
        </authorList>
    </citation>
    <scope>NUCLEOTIDE SEQUENCE [LARGE SCALE GENOMIC DNA]</scope>
</reference>
<keyword evidence="2" id="KW-1185">Reference proteome</keyword>
<dbReference type="RefSeq" id="XP_027615718.1">
    <property type="nucleotide sequence ID" value="XM_027759917.1"/>
</dbReference>
<evidence type="ECO:0000313" key="1">
    <source>
        <dbReference type="EMBL" id="GBE84805.1"/>
    </source>
</evidence>
<comment type="caution">
    <text evidence="1">The sequence shown here is derived from an EMBL/GenBank/DDBJ whole genome shotgun (WGS) entry which is preliminary data.</text>
</comment>
<organism evidence="1 2">
    <name type="scientific">Sparassis crispa</name>
    <dbReference type="NCBI Taxonomy" id="139825"/>
    <lineage>
        <taxon>Eukaryota</taxon>
        <taxon>Fungi</taxon>
        <taxon>Dikarya</taxon>
        <taxon>Basidiomycota</taxon>
        <taxon>Agaricomycotina</taxon>
        <taxon>Agaricomycetes</taxon>
        <taxon>Polyporales</taxon>
        <taxon>Sparassidaceae</taxon>
        <taxon>Sparassis</taxon>
    </lineage>
</organism>
<dbReference type="InParanoid" id="A0A401GRG1"/>
<sequence length="132" mass="14850">MLANSAQTSDIIEDIAQRKAKYEKLYREKQTVIRADPAQAEQLSSKFFMMKCLGQTSFDDPKCRLAILGRFESDTEIVPASFEDNLKIHEAAHAILTYIVSAQISEQPVAIQQRIITRALELKCVFATPKSS</sequence>
<proteinExistence type="predicted"/>
<dbReference type="EMBL" id="BFAD01000006">
    <property type="protein sequence ID" value="GBE84805.1"/>
    <property type="molecule type" value="Genomic_DNA"/>
</dbReference>
<dbReference type="Proteomes" id="UP000287166">
    <property type="component" value="Unassembled WGS sequence"/>
</dbReference>
<accession>A0A401GRG1</accession>
<protein>
    <submittedName>
        <fullName evidence="1">Uncharacterized protein</fullName>
    </submittedName>
</protein>
<evidence type="ECO:0000313" key="2">
    <source>
        <dbReference type="Proteomes" id="UP000287166"/>
    </source>
</evidence>
<dbReference type="OrthoDB" id="3232725at2759"/>
<dbReference type="GeneID" id="38781722"/>
<gene>
    <name evidence="1" type="ORF">SCP_0607850</name>
</gene>